<organism evidence="1 2">
    <name type="scientific">Melia azedarach</name>
    <name type="common">Chinaberry tree</name>
    <dbReference type="NCBI Taxonomy" id="155640"/>
    <lineage>
        <taxon>Eukaryota</taxon>
        <taxon>Viridiplantae</taxon>
        <taxon>Streptophyta</taxon>
        <taxon>Embryophyta</taxon>
        <taxon>Tracheophyta</taxon>
        <taxon>Spermatophyta</taxon>
        <taxon>Magnoliopsida</taxon>
        <taxon>eudicotyledons</taxon>
        <taxon>Gunneridae</taxon>
        <taxon>Pentapetalae</taxon>
        <taxon>rosids</taxon>
        <taxon>malvids</taxon>
        <taxon>Sapindales</taxon>
        <taxon>Meliaceae</taxon>
        <taxon>Melia</taxon>
    </lineage>
</organism>
<proteinExistence type="predicted"/>
<evidence type="ECO:0000313" key="2">
    <source>
        <dbReference type="Proteomes" id="UP001164539"/>
    </source>
</evidence>
<dbReference type="EMBL" id="CM051395">
    <property type="protein sequence ID" value="KAJ4725764.1"/>
    <property type="molecule type" value="Genomic_DNA"/>
</dbReference>
<accession>A0ACC1YRI0</accession>
<keyword evidence="2" id="KW-1185">Reference proteome</keyword>
<comment type="caution">
    <text evidence="1">The sequence shown here is derived from an EMBL/GenBank/DDBJ whole genome shotgun (WGS) entry which is preliminary data.</text>
</comment>
<evidence type="ECO:0000313" key="1">
    <source>
        <dbReference type="EMBL" id="KAJ4725764.1"/>
    </source>
</evidence>
<gene>
    <name evidence="1" type="ORF">OWV82_004584</name>
</gene>
<keyword evidence="1" id="KW-0418">Kinase</keyword>
<name>A0ACC1YRI0_MELAZ</name>
<protein>
    <submittedName>
        <fullName evidence="1">Lectin-receptor kinase</fullName>
    </submittedName>
</protein>
<reference evidence="1 2" key="1">
    <citation type="journal article" date="2023" name="Science">
        <title>Complex scaffold remodeling in plant triterpene biosynthesis.</title>
        <authorList>
            <person name="De La Pena R."/>
            <person name="Hodgson H."/>
            <person name="Liu J.C."/>
            <person name="Stephenson M.J."/>
            <person name="Martin A.C."/>
            <person name="Owen C."/>
            <person name="Harkess A."/>
            <person name="Leebens-Mack J."/>
            <person name="Jimenez L.E."/>
            <person name="Osbourn A."/>
            <person name="Sattely E.S."/>
        </authorList>
    </citation>
    <scope>NUCLEOTIDE SEQUENCE [LARGE SCALE GENOMIC DNA]</scope>
    <source>
        <strain evidence="2">cv. JPN11</strain>
        <tissue evidence="1">Leaf</tissue>
    </source>
</reference>
<sequence>MGAASRSAYFCILYCVSLISMALAQAVNQFIYNGFNEGPQLRQDGLASVRSNGLLQLTNTVNPQQEGHAFYPLPLKFNTSSSQSLSFSTTFVFAIVPELPTFGGQGMAFVISPSMDFSKAEAFPSEYLGLFNASSNGQSTNHILAIELDTVKNFDFHDIDNNHVGVDVNSLISLESAPATYFSDKERMNKTLDLMGGDPTQIWIDYSGTEKLLNVTLAPIQIPKPNRPLLSTHIDLSHILLETMYVGFSASTGSLKSNQHILGWSFNKSGQALNLDISSLPQLPVLSPPPARTSQKSQAKLVICVLLAAIVIVLITVGAAVYIVMKKKYEEVYEDWEREYGPQRFSYKSLYKATKGFKDRDVIGKGGFGKVYKGVLSSNVQIAVKKISRDSKQGMKEFVAEVASMGRLRHRNLVKLQGYCRRKGEFMLVYDYMPNGSLDRMLHSNTTPTLNWHQRFQIIRGVASCLLYLHEDWEQIVLHRDIKPANILLDADLNGKLGDFGLARLYDHGSIPRTTKLVGTFGYMAPELMRTGHASTSTDVYAFGVFMLEVACGRRPIEQEESPEMVILVDRVTDSWRRGTILDVSDPRLEGLYPEEQMELVLKLGLFCSHLNPEARPNMRQVMQYLDGDATLPDTPPNRTVIVQFTPSNEASIGNSSAATMSTIHSVLTVGR</sequence>
<keyword evidence="1" id="KW-0808">Transferase</keyword>
<dbReference type="Proteomes" id="UP001164539">
    <property type="component" value="Chromosome 2"/>
</dbReference>